<reference evidence="7 8" key="1">
    <citation type="submission" date="2015-09" db="EMBL/GenBank/DDBJ databases">
        <title>Bacillus cereus food isolates.</title>
        <authorList>
            <person name="Boekhorst J."/>
        </authorList>
    </citation>
    <scope>NUCLEOTIDE SEQUENCE [LARGE SCALE GENOMIC DNA]</scope>
    <source>
        <strain evidence="7 8">B4088</strain>
    </source>
</reference>
<dbReference type="InterPro" id="IPR010652">
    <property type="entry name" value="DUF1232"/>
</dbReference>
<organism evidence="7 8">
    <name type="scientific">Bacillus cereus</name>
    <dbReference type="NCBI Taxonomy" id="1396"/>
    <lineage>
        <taxon>Bacteria</taxon>
        <taxon>Bacillati</taxon>
        <taxon>Bacillota</taxon>
        <taxon>Bacilli</taxon>
        <taxon>Bacillales</taxon>
        <taxon>Bacillaceae</taxon>
        <taxon>Bacillus</taxon>
        <taxon>Bacillus cereus group</taxon>
    </lineage>
</organism>
<accession>A0A164NXS9</accession>
<dbReference type="PATRIC" id="fig|1396.535.peg.1767"/>
<dbReference type="AlphaFoldDB" id="A0A164NXS9"/>
<evidence type="ECO:0000256" key="4">
    <source>
        <dbReference type="ARBA" id="ARBA00023136"/>
    </source>
</evidence>
<dbReference type="GO" id="GO:0012505">
    <property type="term" value="C:endomembrane system"/>
    <property type="evidence" value="ECO:0007669"/>
    <property type="project" value="UniProtKB-SubCell"/>
</dbReference>
<evidence type="ECO:0000256" key="2">
    <source>
        <dbReference type="ARBA" id="ARBA00022692"/>
    </source>
</evidence>
<feature type="transmembrane region" description="Helical" evidence="5">
    <location>
        <begin position="39"/>
        <end position="56"/>
    </location>
</feature>
<gene>
    <name evidence="7" type="ORF">B4088_2732</name>
</gene>
<evidence type="ECO:0000259" key="6">
    <source>
        <dbReference type="Pfam" id="PF06803"/>
    </source>
</evidence>
<dbReference type="Proteomes" id="UP000076482">
    <property type="component" value="Unassembled WGS sequence"/>
</dbReference>
<comment type="subcellular location">
    <subcellularLocation>
        <location evidence="1">Endomembrane system</location>
        <topology evidence="1">Multi-pass membrane protein</topology>
    </subcellularLocation>
</comment>
<name>A0A164NXS9_BACCE</name>
<comment type="caution">
    <text evidence="7">The sequence shown here is derived from an EMBL/GenBank/DDBJ whole genome shotgun (WGS) entry which is preliminary data.</text>
</comment>
<evidence type="ECO:0000313" key="7">
    <source>
        <dbReference type="EMBL" id="KZD65975.1"/>
    </source>
</evidence>
<protein>
    <recommendedName>
        <fullName evidence="6">DUF1232 domain-containing protein</fullName>
    </recommendedName>
</protein>
<evidence type="ECO:0000256" key="5">
    <source>
        <dbReference type="SAM" id="Phobius"/>
    </source>
</evidence>
<dbReference type="Pfam" id="PF06803">
    <property type="entry name" value="DUF1232"/>
    <property type="match status" value="1"/>
</dbReference>
<feature type="domain" description="DUF1232" evidence="6">
    <location>
        <begin position="42"/>
        <end position="78"/>
    </location>
</feature>
<dbReference type="PIRSF" id="PIRSF031804">
    <property type="entry name" value="UCP031804"/>
    <property type="match status" value="1"/>
</dbReference>
<dbReference type="EMBL" id="LJKE01000045">
    <property type="protein sequence ID" value="KZD65975.1"/>
    <property type="molecule type" value="Genomic_DNA"/>
</dbReference>
<keyword evidence="4 5" id="KW-0472">Membrane</keyword>
<proteinExistence type="predicted"/>
<keyword evidence="3 5" id="KW-1133">Transmembrane helix</keyword>
<dbReference type="RefSeq" id="WP_063261197.1">
    <property type="nucleotide sequence ID" value="NZ_LJKE01000045.1"/>
</dbReference>
<dbReference type="InterPro" id="IPR016983">
    <property type="entry name" value="UCP031804"/>
</dbReference>
<evidence type="ECO:0000256" key="1">
    <source>
        <dbReference type="ARBA" id="ARBA00004127"/>
    </source>
</evidence>
<keyword evidence="2 5" id="KW-0812">Transmembrane</keyword>
<evidence type="ECO:0000256" key="3">
    <source>
        <dbReference type="ARBA" id="ARBA00022989"/>
    </source>
</evidence>
<evidence type="ECO:0000313" key="8">
    <source>
        <dbReference type="Proteomes" id="UP000076482"/>
    </source>
</evidence>
<sequence length="109" mass="12261">MKKQKLWNKLKSSAKKLGKSGVYESFILYYILKKKGIPAKSKLVILCALSYYVWSIDLIPDLAAFIGIGLFDDVVALAIAHKYVMVHTDSEIREKGKVKMESFFGSVQA</sequence>